<reference evidence="11 12" key="1">
    <citation type="submission" date="2018-01" db="EMBL/GenBank/DDBJ databases">
        <title>Novel co-symbiosis in the lucinid bivalve Phacoides pectinatus.</title>
        <authorList>
            <person name="Lim S.J."/>
            <person name="Davis B.G."/>
            <person name="Gill D.E."/>
            <person name="Engel A.S."/>
            <person name="Anderson L.C."/>
            <person name="Campbell B.J."/>
        </authorList>
    </citation>
    <scope>NUCLEOTIDE SEQUENCE [LARGE SCALE GENOMIC DNA]</scope>
    <source>
        <strain evidence="11">N3_P5</strain>
    </source>
</reference>
<dbReference type="Pfam" id="PF08206">
    <property type="entry name" value="OB_RNB"/>
    <property type="match status" value="1"/>
</dbReference>
<dbReference type="GO" id="GO:0003723">
    <property type="term" value="F:RNA binding"/>
    <property type="evidence" value="ECO:0007669"/>
    <property type="project" value="UniProtKB-UniRule"/>
</dbReference>
<feature type="compositionally biased region" description="Basic residues" evidence="9">
    <location>
        <begin position="801"/>
        <end position="816"/>
    </location>
</feature>
<dbReference type="PROSITE" id="PS01175">
    <property type="entry name" value="RIBONUCLEASE_II"/>
    <property type="match status" value="1"/>
</dbReference>
<dbReference type="SUPFAM" id="SSF50249">
    <property type="entry name" value="Nucleic acid-binding proteins"/>
    <property type="match status" value="4"/>
</dbReference>
<comment type="similarity">
    <text evidence="8">Belongs to the RNR ribonuclease family. RNase R subfamily.</text>
</comment>
<keyword evidence="3 8" id="KW-0963">Cytoplasm</keyword>
<dbReference type="PANTHER" id="PTHR23355:SF9">
    <property type="entry name" value="DIS3-LIKE EXONUCLEASE 2"/>
    <property type="match status" value="1"/>
</dbReference>
<comment type="caution">
    <text evidence="11">The sequence shown here is derived from an EMBL/GenBank/DDBJ whole genome shotgun (WGS) entry which is preliminary data.</text>
</comment>
<dbReference type="SMART" id="SM00316">
    <property type="entry name" value="S1"/>
    <property type="match status" value="1"/>
</dbReference>
<dbReference type="InterPro" id="IPR001900">
    <property type="entry name" value="RNase_II/R"/>
</dbReference>
<organism evidence="11 12">
    <name type="scientific">Candidatus Sedimenticola endophacoides</name>
    <dbReference type="NCBI Taxonomy" id="2548426"/>
    <lineage>
        <taxon>Bacteria</taxon>
        <taxon>Pseudomonadati</taxon>
        <taxon>Pseudomonadota</taxon>
        <taxon>Gammaproteobacteria</taxon>
        <taxon>Chromatiales</taxon>
        <taxon>Sedimenticolaceae</taxon>
        <taxon>Sedimenticola</taxon>
    </lineage>
</organism>
<dbReference type="PROSITE" id="PS50126">
    <property type="entry name" value="S1"/>
    <property type="match status" value="1"/>
</dbReference>
<sequence length="816" mass="90868">MWASKEASGTRVVAKSPKKKPVPGRDPHHAREARKYDNPIPSREFIMQQLAEYGTPLDMSGIAERLELRGEEHLEALRRRLNAMERDGQLLRNRRGAFCLVNARDLISGRVIGHPDGFGFLKPDDGKDDLFLSPRQMRQLLHGDRAVVRVVGVDRRGRKEGAVVEVLERANRQVVGRLYLEGGLGFVVPDNKRIHLDIVIPRVEGDAAWHGMMVVAEVVEQPTKRSQPIGRIAEVLGEHMAPGMETDVAIRTHDIPVDWPEAVEAEIAGLGAEVPESAKAGRVDLRQLPLVTIDGADARDFDDAVYCEAKPKGWRLLVCIADVSSYVALGSALDAQARLRGNSVYFPDRVVPMLPEVLSNGLCSLNPEVDRLCMCCELYISRDGKITRSRFYEAVMRSQARLTYDEVAAMLSDADPGLSARHAVLLPHLRQLHALYRVLHGARSERGAIDFDTTETRIQFNDEGKVDCIVPTHRNDAHRLIEECMLAANVAAARMLLRNRQPALYRIHEGPQNDKLSDLREFLRELGLKLPGGGKPDAKDFADLLESVRERPEAHLIQTVMLRSLSQAVYSYENIGHFGLAFPAYTHFTSPIRRYPDLVVHRAIKHRLSGAPAEEFDHSIPELQGLGESCSSTERRADEATRDVVSWLKCEYMMDKLGESFEGLITSVTSFGIFVELDEIYVDGLVHITALDNDYYHFDPIGHRLSGERSGRVYRLGDALRVKVAAVNLDDRKIDFVLDGDAPSQRRGTRSQGAEASAGKRKKSRRSTRSGEAGGKGKAEVSADGKGKRGAKPEPEPEARRKGKKRRRRSGGKQAK</sequence>
<evidence type="ECO:0000256" key="6">
    <source>
        <dbReference type="ARBA" id="ARBA00022839"/>
    </source>
</evidence>
<dbReference type="Pfam" id="PF08461">
    <property type="entry name" value="WHD_RNase_R"/>
    <property type="match status" value="1"/>
</dbReference>
<evidence type="ECO:0000313" key="11">
    <source>
        <dbReference type="EMBL" id="PUD98120.1"/>
    </source>
</evidence>
<feature type="compositionally biased region" description="Basic and acidic residues" evidence="9">
    <location>
        <begin position="23"/>
        <end position="37"/>
    </location>
</feature>
<keyword evidence="5 8" id="KW-0378">Hydrolase</keyword>
<dbReference type="EMBL" id="PQCO01000323">
    <property type="protein sequence ID" value="PUD98120.1"/>
    <property type="molecule type" value="Genomic_DNA"/>
</dbReference>
<keyword evidence="4 8" id="KW-0540">Nuclease</keyword>
<dbReference type="CDD" id="cd04471">
    <property type="entry name" value="S1_RNase_R"/>
    <property type="match status" value="1"/>
</dbReference>
<evidence type="ECO:0000256" key="1">
    <source>
        <dbReference type="ARBA" id="ARBA00001849"/>
    </source>
</evidence>
<dbReference type="InterPro" id="IPR011805">
    <property type="entry name" value="RNase_R"/>
</dbReference>
<dbReference type="NCBIfam" id="TIGR02063">
    <property type="entry name" value="RNase_R"/>
    <property type="match status" value="1"/>
</dbReference>
<feature type="compositionally biased region" description="Basic residues" evidence="9">
    <location>
        <begin position="759"/>
        <end position="768"/>
    </location>
</feature>
<feature type="domain" description="S1 motif" evidence="10">
    <location>
        <begin position="658"/>
        <end position="739"/>
    </location>
</feature>
<dbReference type="PANTHER" id="PTHR23355">
    <property type="entry name" value="RIBONUCLEASE"/>
    <property type="match status" value="1"/>
</dbReference>
<feature type="compositionally biased region" description="Basic and acidic residues" evidence="9">
    <location>
        <begin position="775"/>
        <end position="800"/>
    </location>
</feature>
<dbReference type="InterPro" id="IPR022966">
    <property type="entry name" value="RNase_II/R_CS"/>
</dbReference>
<evidence type="ECO:0000256" key="2">
    <source>
        <dbReference type="ARBA" id="ARBA00004496"/>
    </source>
</evidence>
<comment type="subcellular location">
    <subcellularLocation>
        <location evidence="2 8">Cytoplasm</location>
    </subcellularLocation>
</comment>
<gene>
    <name evidence="8" type="primary">rnr</name>
    <name evidence="11" type="ORF">C3L24_13370</name>
</gene>
<dbReference type="SMART" id="SM00357">
    <property type="entry name" value="CSP"/>
    <property type="match status" value="1"/>
</dbReference>
<dbReference type="Pfam" id="PF00575">
    <property type="entry name" value="S1"/>
    <property type="match status" value="1"/>
</dbReference>
<dbReference type="NCBIfam" id="TIGR00358">
    <property type="entry name" value="3_prime_RNase"/>
    <property type="match status" value="1"/>
</dbReference>
<dbReference type="InterPro" id="IPR013668">
    <property type="entry name" value="RNase_R_HTH_12"/>
</dbReference>
<dbReference type="EC" id="3.1.13.1" evidence="8"/>
<name>A0A6N4DIA2_9GAMM</name>
<proteinExistence type="inferred from homology"/>
<dbReference type="InterPro" id="IPR013223">
    <property type="entry name" value="RNase_B_OB_dom"/>
</dbReference>
<dbReference type="GO" id="GO:0008859">
    <property type="term" value="F:exoribonuclease II activity"/>
    <property type="evidence" value="ECO:0007669"/>
    <property type="project" value="UniProtKB-UniRule"/>
</dbReference>
<feature type="region of interest" description="Disordered" evidence="9">
    <location>
        <begin position="1"/>
        <end position="38"/>
    </location>
</feature>
<dbReference type="AlphaFoldDB" id="A0A6N4DIA2"/>
<dbReference type="InterPro" id="IPR040476">
    <property type="entry name" value="CSD2"/>
</dbReference>
<evidence type="ECO:0000256" key="5">
    <source>
        <dbReference type="ARBA" id="ARBA00022801"/>
    </source>
</evidence>
<evidence type="ECO:0000256" key="4">
    <source>
        <dbReference type="ARBA" id="ARBA00022722"/>
    </source>
</evidence>
<feature type="region of interest" description="Disordered" evidence="9">
    <location>
        <begin position="739"/>
        <end position="816"/>
    </location>
</feature>
<evidence type="ECO:0000256" key="9">
    <source>
        <dbReference type="SAM" id="MobiDB-lite"/>
    </source>
</evidence>
<evidence type="ECO:0000256" key="3">
    <source>
        <dbReference type="ARBA" id="ARBA00022490"/>
    </source>
</evidence>
<keyword evidence="6 8" id="KW-0269">Exonuclease</keyword>
<dbReference type="SMART" id="SM00955">
    <property type="entry name" value="RNB"/>
    <property type="match status" value="1"/>
</dbReference>
<dbReference type="InterPro" id="IPR004476">
    <property type="entry name" value="RNase_II/RNase_R"/>
</dbReference>
<dbReference type="HAMAP" id="MF_01895">
    <property type="entry name" value="RNase_R"/>
    <property type="match status" value="1"/>
</dbReference>
<dbReference type="FunFam" id="2.40.50.140:FF:000213">
    <property type="entry name" value="Ribonuclease R"/>
    <property type="match status" value="1"/>
</dbReference>
<dbReference type="GO" id="GO:0006402">
    <property type="term" value="P:mRNA catabolic process"/>
    <property type="evidence" value="ECO:0007669"/>
    <property type="project" value="TreeGrafter"/>
</dbReference>
<dbReference type="Pfam" id="PF00773">
    <property type="entry name" value="RNB"/>
    <property type="match status" value="1"/>
</dbReference>
<evidence type="ECO:0000256" key="8">
    <source>
        <dbReference type="HAMAP-Rule" id="MF_01895"/>
    </source>
</evidence>
<keyword evidence="7 8" id="KW-0694">RNA-binding</keyword>
<protein>
    <recommendedName>
        <fullName evidence="8">Ribonuclease R</fullName>
        <shortName evidence="8">RNase R</shortName>
        <ecNumber evidence="8">3.1.13.1</ecNumber>
    </recommendedName>
</protein>
<dbReference type="InterPro" id="IPR012340">
    <property type="entry name" value="NA-bd_OB-fold"/>
</dbReference>
<dbReference type="InterPro" id="IPR003029">
    <property type="entry name" value="S1_domain"/>
</dbReference>
<evidence type="ECO:0000259" key="10">
    <source>
        <dbReference type="PROSITE" id="PS50126"/>
    </source>
</evidence>
<comment type="function">
    <text evidence="8">3'-5' exoribonuclease that releases 5'-nucleoside monophosphates and is involved in maturation of structured RNAs.</text>
</comment>
<dbReference type="GO" id="GO:0005829">
    <property type="term" value="C:cytosol"/>
    <property type="evidence" value="ECO:0007669"/>
    <property type="project" value="TreeGrafter"/>
</dbReference>
<dbReference type="Gene3D" id="2.40.50.140">
    <property type="entry name" value="Nucleic acid-binding proteins"/>
    <property type="match status" value="2"/>
</dbReference>
<evidence type="ECO:0000313" key="12">
    <source>
        <dbReference type="Proteomes" id="UP000250928"/>
    </source>
</evidence>
<dbReference type="Pfam" id="PF17876">
    <property type="entry name" value="CSD2"/>
    <property type="match status" value="1"/>
</dbReference>
<evidence type="ECO:0000256" key="7">
    <source>
        <dbReference type="ARBA" id="ARBA00022884"/>
    </source>
</evidence>
<accession>A0A6N4DIA2</accession>
<comment type="catalytic activity">
    <reaction evidence="1 8">
        <text>Exonucleolytic cleavage in the 3'- to 5'-direction to yield nucleoside 5'-phosphates.</text>
        <dbReference type="EC" id="3.1.13.1"/>
    </reaction>
</comment>
<dbReference type="InterPro" id="IPR050180">
    <property type="entry name" value="RNR_Ribonuclease"/>
</dbReference>
<dbReference type="NCBIfam" id="NF008648">
    <property type="entry name" value="PRK11642.1"/>
    <property type="match status" value="1"/>
</dbReference>
<dbReference type="InterPro" id="IPR011129">
    <property type="entry name" value="CSD"/>
</dbReference>
<dbReference type="Proteomes" id="UP000250928">
    <property type="component" value="Unassembled WGS sequence"/>
</dbReference>